<dbReference type="InParanoid" id="A0A0C3AAJ6"/>
<evidence type="ECO:0000313" key="2">
    <source>
        <dbReference type="EMBL" id="KIM70798.1"/>
    </source>
</evidence>
<dbReference type="PANTHER" id="PTHR10622:SF10">
    <property type="entry name" value="HET DOMAIN-CONTAINING PROTEIN"/>
    <property type="match status" value="1"/>
</dbReference>
<dbReference type="PANTHER" id="PTHR10622">
    <property type="entry name" value="HET DOMAIN-CONTAINING PROTEIN"/>
    <property type="match status" value="1"/>
</dbReference>
<proteinExistence type="predicted"/>
<gene>
    <name evidence="2" type="ORF">SCLCIDRAFT_101144</name>
</gene>
<keyword evidence="3" id="KW-1185">Reference proteome</keyword>
<dbReference type="OrthoDB" id="2423701at2759"/>
<dbReference type="InterPro" id="IPR010730">
    <property type="entry name" value="HET"/>
</dbReference>
<accession>A0A0C3AAJ6</accession>
<reference evidence="2 3" key="1">
    <citation type="submission" date="2014-04" db="EMBL/GenBank/DDBJ databases">
        <authorList>
            <consortium name="DOE Joint Genome Institute"/>
            <person name="Kuo A."/>
            <person name="Kohler A."/>
            <person name="Nagy L.G."/>
            <person name="Floudas D."/>
            <person name="Copeland A."/>
            <person name="Barry K.W."/>
            <person name="Cichocki N."/>
            <person name="Veneault-Fourrey C."/>
            <person name="LaButti K."/>
            <person name="Lindquist E.A."/>
            <person name="Lipzen A."/>
            <person name="Lundell T."/>
            <person name="Morin E."/>
            <person name="Murat C."/>
            <person name="Sun H."/>
            <person name="Tunlid A."/>
            <person name="Henrissat B."/>
            <person name="Grigoriev I.V."/>
            <person name="Hibbett D.S."/>
            <person name="Martin F."/>
            <person name="Nordberg H.P."/>
            <person name="Cantor M.N."/>
            <person name="Hua S.X."/>
        </authorList>
    </citation>
    <scope>NUCLEOTIDE SEQUENCE [LARGE SCALE GENOMIC DNA]</scope>
    <source>
        <strain evidence="2 3">Foug A</strain>
    </source>
</reference>
<evidence type="ECO:0000313" key="3">
    <source>
        <dbReference type="Proteomes" id="UP000053989"/>
    </source>
</evidence>
<dbReference type="AlphaFoldDB" id="A0A0C3AAJ6"/>
<organism evidence="2 3">
    <name type="scientific">Scleroderma citrinum Foug A</name>
    <dbReference type="NCBI Taxonomy" id="1036808"/>
    <lineage>
        <taxon>Eukaryota</taxon>
        <taxon>Fungi</taxon>
        <taxon>Dikarya</taxon>
        <taxon>Basidiomycota</taxon>
        <taxon>Agaricomycotina</taxon>
        <taxon>Agaricomycetes</taxon>
        <taxon>Agaricomycetidae</taxon>
        <taxon>Boletales</taxon>
        <taxon>Sclerodermatineae</taxon>
        <taxon>Sclerodermataceae</taxon>
        <taxon>Scleroderma</taxon>
    </lineage>
</organism>
<dbReference type="STRING" id="1036808.A0A0C3AAJ6"/>
<dbReference type="Pfam" id="PF06985">
    <property type="entry name" value="HET"/>
    <property type="match status" value="1"/>
</dbReference>
<dbReference type="HOGENOM" id="CLU_000288_138_0_1"/>
<protein>
    <recommendedName>
        <fullName evidence="1">Heterokaryon incompatibility domain-containing protein</fullName>
    </recommendedName>
</protein>
<reference evidence="3" key="2">
    <citation type="submission" date="2015-01" db="EMBL/GenBank/DDBJ databases">
        <title>Evolutionary Origins and Diversification of the Mycorrhizal Mutualists.</title>
        <authorList>
            <consortium name="DOE Joint Genome Institute"/>
            <consortium name="Mycorrhizal Genomics Consortium"/>
            <person name="Kohler A."/>
            <person name="Kuo A."/>
            <person name="Nagy L.G."/>
            <person name="Floudas D."/>
            <person name="Copeland A."/>
            <person name="Barry K.W."/>
            <person name="Cichocki N."/>
            <person name="Veneault-Fourrey C."/>
            <person name="LaButti K."/>
            <person name="Lindquist E.A."/>
            <person name="Lipzen A."/>
            <person name="Lundell T."/>
            <person name="Morin E."/>
            <person name="Murat C."/>
            <person name="Riley R."/>
            <person name="Ohm R."/>
            <person name="Sun H."/>
            <person name="Tunlid A."/>
            <person name="Henrissat B."/>
            <person name="Grigoriev I.V."/>
            <person name="Hibbett D.S."/>
            <person name="Martin F."/>
        </authorList>
    </citation>
    <scope>NUCLEOTIDE SEQUENCE [LARGE SCALE GENOMIC DNA]</scope>
    <source>
        <strain evidence="3">Foug A</strain>
    </source>
</reference>
<dbReference type="EMBL" id="KN822004">
    <property type="protein sequence ID" value="KIM70798.1"/>
    <property type="molecule type" value="Genomic_DNA"/>
</dbReference>
<evidence type="ECO:0000259" key="1">
    <source>
        <dbReference type="Pfam" id="PF06985"/>
    </source>
</evidence>
<dbReference type="Proteomes" id="UP000053989">
    <property type="component" value="Unassembled WGS sequence"/>
</dbReference>
<name>A0A0C3AAJ6_9AGAM</name>
<feature type="domain" description="Heterokaryon incompatibility" evidence="1">
    <location>
        <begin position="112"/>
        <end position="200"/>
    </location>
</feature>
<sequence>MLEREAENVLPTHLLGRSRGRSATLDSVASSHSHIDPTKIRQVISDIVLSTLANVPTRLIETGTGMLHDRTALVNTFEHSPQYEELLASLSSYRPTEQIECIRAAVQTYFQYATLSHRWGMEEPLLRDVDVHNIYEITVLSEGLIKLQNFCRAAAAKGYLWTWSDTCCINKESSAELQEAIGSMFSWYRQSALTIVHLSDVLDAPSNAGALSRSVWLKRGWTLQELLAPRAMLFYLQDWSLYMNPLSSNHKEDSGIVDELARATGISPQHLTSFCPGIDDARSKLQWASVRRTTVQEDAAYSLFGIFDLQLPVMYGERREKALGRLLQEIVAQSGDVSVLDWAGKQSSFHSCL</sequence>
<feature type="non-terminal residue" evidence="2">
    <location>
        <position position="353"/>
    </location>
</feature>